<comment type="caution">
    <text evidence="1">The sequence shown here is derived from an EMBL/GenBank/DDBJ whole genome shotgun (WGS) entry which is preliminary data.</text>
</comment>
<gene>
    <name evidence="1" type="ORF">D0863_11418</name>
</gene>
<dbReference type="Proteomes" id="UP000269276">
    <property type="component" value="Unassembled WGS sequence"/>
</dbReference>
<name>A0A3M7DA60_HORWE</name>
<accession>A0A3M7DA60</accession>
<dbReference type="OrthoDB" id="10272494at2759"/>
<dbReference type="EMBL" id="QWIP01000536">
    <property type="protein sequence ID" value="RMY61023.1"/>
    <property type="molecule type" value="Genomic_DNA"/>
</dbReference>
<sequence>MEQDIFNQPFTHHEEDSDAKGELIKVPPLLLLLRADVSVSAAGLLWLRAFEPVIPQSVQCPCGLYVTPCDRTYRYPQENGGSLVLPGTASSGWARKADLGPVEPYDDLLQTGTNPFNDLRPVSFSVFVENVGFQIEQGR</sequence>
<organism evidence="1 2">
    <name type="scientific">Hortaea werneckii</name>
    <name type="common">Black yeast</name>
    <name type="synonym">Cladosporium werneckii</name>
    <dbReference type="NCBI Taxonomy" id="91943"/>
    <lineage>
        <taxon>Eukaryota</taxon>
        <taxon>Fungi</taxon>
        <taxon>Dikarya</taxon>
        <taxon>Ascomycota</taxon>
        <taxon>Pezizomycotina</taxon>
        <taxon>Dothideomycetes</taxon>
        <taxon>Dothideomycetidae</taxon>
        <taxon>Mycosphaerellales</taxon>
        <taxon>Teratosphaeriaceae</taxon>
        <taxon>Hortaea</taxon>
    </lineage>
</organism>
<protein>
    <submittedName>
        <fullName evidence="1">Uncharacterized protein</fullName>
    </submittedName>
</protein>
<dbReference type="AlphaFoldDB" id="A0A3M7DA60"/>
<reference evidence="1 2" key="1">
    <citation type="journal article" date="2018" name="BMC Genomics">
        <title>Genomic evidence for intraspecific hybridization in a clonal and extremely halotolerant yeast.</title>
        <authorList>
            <person name="Gostincar C."/>
            <person name="Stajich J.E."/>
            <person name="Zupancic J."/>
            <person name="Zalar P."/>
            <person name="Gunde-Cimerman N."/>
        </authorList>
    </citation>
    <scope>NUCLEOTIDE SEQUENCE [LARGE SCALE GENOMIC DNA]</scope>
    <source>
        <strain evidence="1 2">EXF-2682</strain>
    </source>
</reference>
<evidence type="ECO:0000313" key="2">
    <source>
        <dbReference type="Proteomes" id="UP000269276"/>
    </source>
</evidence>
<proteinExistence type="predicted"/>
<evidence type="ECO:0000313" key="1">
    <source>
        <dbReference type="EMBL" id="RMY61023.1"/>
    </source>
</evidence>